<protein>
    <submittedName>
        <fullName evidence="1">Uncharacterized protein</fullName>
    </submittedName>
</protein>
<keyword evidence="2" id="KW-1185">Reference proteome</keyword>
<organism evidence="2">
    <name type="scientific">Perkinsus marinus (strain ATCC 50983 / TXsc)</name>
    <dbReference type="NCBI Taxonomy" id="423536"/>
    <lineage>
        <taxon>Eukaryota</taxon>
        <taxon>Sar</taxon>
        <taxon>Alveolata</taxon>
        <taxon>Perkinsozoa</taxon>
        <taxon>Perkinsea</taxon>
        <taxon>Perkinsida</taxon>
        <taxon>Perkinsidae</taxon>
        <taxon>Perkinsus</taxon>
    </lineage>
</organism>
<sequence length="52" mass="5890">MVQRHIHSFAWAPRDALPATVQMSSAQVAATDDLHFKPDYLPGHQLRAVFME</sequence>
<dbReference type="GeneID" id="9045065"/>
<dbReference type="RefSeq" id="XP_002766511.1">
    <property type="nucleotide sequence ID" value="XM_002766465.1"/>
</dbReference>
<evidence type="ECO:0000313" key="2">
    <source>
        <dbReference type="Proteomes" id="UP000007800"/>
    </source>
</evidence>
<proteinExistence type="predicted"/>
<dbReference type="EMBL" id="GG685944">
    <property type="protein sequence ID" value="EEQ99228.1"/>
    <property type="molecule type" value="Genomic_DNA"/>
</dbReference>
<gene>
    <name evidence="1" type="ORF">Pmar_PMAR016170</name>
</gene>
<dbReference type="Proteomes" id="UP000007800">
    <property type="component" value="Unassembled WGS sequence"/>
</dbReference>
<name>C5LVL3_PERM5</name>
<evidence type="ECO:0000313" key="1">
    <source>
        <dbReference type="EMBL" id="EEQ99228.1"/>
    </source>
</evidence>
<dbReference type="AlphaFoldDB" id="C5LVL3"/>
<accession>C5LVL3</accession>
<reference evidence="1 2" key="1">
    <citation type="submission" date="2008-07" db="EMBL/GenBank/DDBJ databases">
        <authorList>
            <person name="El-Sayed N."/>
            <person name="Caler E."/>
            <person name="Inman J."/>
            <person name="Amedeo P."/>
            <person name="Hass B."/>
            <person name="Wortman J."/>
        </authorList>
    </citation>
    <scope>NUCLEOTIDE SEQUENCE [LARGE SCALE GENOMIC DNA]</scope>
    <source>
        <strain evidence="2">ATCC 50983 / TXsc</strain>
    </source>
</reference>
<dbReference type="InParanoid" id="C5LVL3"/>